<dbReference type="InterPro" id="IPR000873">
    <property type="entry name" value="AMP-dep_synth/lig_dom"/>
</dbReference>
<dbReference type="InterPro" id="IPR042099">
    <property type="entry name" value="ANL_N_sf"/>
</dbReference>
<dbReference type="InterPro" id="IPR025110">
    <property type="entry name" value="AMP-bd_C"/>
</dbReference>
<dbReference type="Pfam" id="PF00501">
    <property type="entry name" value="AMP-binding"/>
    <property type="match status" value="1"/>
</dbReference>
<dbReference type="Pfam" id="PF13193">
    <property type="entry name" value="AMP-binding_C"/>
    <property type="match status" value="1"/>
</dbReference>
<dbReference type="SUPFAM" id="SSF56801">
    <property type="entry name" value="Acetyl-CoA synthetase-like"/>
    <property type="match status" value="1"/>
</dbReference>
<dbReference type="PANTHER" id="PTHR43201:SF6">
    <property type="entry name" value="ACYL COA SYNTHETASE (EUROFUNG)"/>
    <property type="match status" value="1"/>
</dbReference>
<sequence>MATQTTTQEGAAIVVGPRTPVLWSKTLGTLIREQAAKHGDKDAIVVPWQSTRMSYRQVEDRSKLVATSLISMGLQHGDAIGVMAGNRVEYVEVFMGAGRIGCPAVVLNNTYSAEELRQALARANCKMLFIATRIGTRSLRGHIAKALGACWPQTDLRHVVCFGDAPNVAEVSIQTYASFLQGLPRPIIEEARLESIEASVLNSDILNLQFTSGTTGMPKAACLTHHNIINNARFVGSAMKLTSDDVVCCPPPLFHCFGLVMGLLASFCYGSSIMFPSDNFSAESTIQAVVQHKATALLGVPTMFISELAVVKEKGYELTTIRTGLAAGAMVPSKLMKDIREQMNIEGMLIAYGMTETSPVTFITSIDDSQEKRFTTIGRVFPHTSAKVVNSRGDALPFGQRGEICTSGFALQKGYWKDEERTKQVMRPDENGVIWMHTGDEGFIGSDGYGRITGRIKDLIIRGGENISPSEIEDRLLEHTSIGESCVVGLEDHKYGEVVACFLSQARGASERPSDANVRSWVSQKLGRVKEPHYIFWVGDPGTGNEIPKTGSGKYQKHLVRRLGNRLVKARRSCSNPKL</sequence>
<dbReference type="PROSITE" id="PS00455">
    <property type="entry name" value="AMP_BINDING"/>
    <property type="match status" value="1"/>
</dbReference>
<dbReference type="AlphaFoldDB" id="A0A9Q0AR96"/>
<feature type="domain" description="AMP-binding enzyme C-terminal" evidence="2">
    <location>
        <begin position="471"/>
        <end position="554"/>
    </location>
</feature>
<dbReference type="Proteomes" id="UP000829685">
    <property type="component" value="Unassembled WGS sequence"/>
</dbReference>
<comment type="caution">
    <text evidence="3">The sequence shown here is derived from an EMBL/GenBank/DDBJ whole genome shotgun (WGS) entry which is preliminary data.</text>
</comment>
<dbReference type="EMBL" id="JAFIMR010000009">
    <property type="protein sequence ID" value="KAI1874645.1"/>
    <property type="molecule type" value="Genomic_DNA"/>
</dbReference>
<dbReference type="GO" id="GO:0031956">
    <property type="term" value="F:medium-chain fatty acid-CoA ligase activity"/>
    <property type="evidence" value="ECO:0007669"/>
    <property type="project" value="TreeGrafter"/>
</dbReference>
<reference evidence="3" key="1">
    <citation type="submission" date="2021-03" db="EMBL/GenBank/DDBJ databases">
        <title>Revisited historic fungal species revealed as producer of novel bioactive compounds through whole genome sequencing and comparative genomics.</title>
        <authorList>
            <person name="Vignolle G.A."/>
            <person name="Hochenegger N."/>
            <person name="Mach R.L."/>
            <person name="Mach-Aigner A.R."/>
            <person name="Javad Rahimi M."/>
            <person name="Salim K.A."/>
            <person name="Chan C.M."/>
            <person name="Lim L.B.L."/>
            <person name="Cai F."/>
            <person name="Druzhinina I.S."/>
            <person name="U'Ren J.M."/>
            <person name="Derntl C."/>
        </authorList>
    </citation>
    <scope>NUCLEOTIDE SEQUENCE</scope>
    <source>
        <strain evidence="3">TUCIM 5799</strain>
    </source>
</reference>
<dbReference type="GO" id="GO:0006631">
    <property type="term" value="P:fatty acid metabolic process"/>
    <property type="evidence" value="ECO:0007669"/>
    <property type="project" value="TreeGrafter"/>
</dbReference>
<dbReference type="PANTHER" id="PTHR43201">
    <property type="entry name" value="ACYL-COA SYNTHETASE"/>
    <property type="match status" value="1"/>
</dbReference>
<dbReference type="InterPro" id="IPR020845">
    <property type="entry name" value="AMP-binding_CS"/>
</dbReference>
<protein>
    <recommendedName>
        <fullName evidence="5">Acetyl-CoA synthetase-like protein</fullName>
    </recommendedName>
</protein>
<proteinExistence type="predicted"/>
<dbReference type="OrthoDB" id="10253115at2759"/>
<evidence type="ECO:0000259" key="1">
    <source>
        <dbReference type="Pfam" id="PF00501"/>
    </source>
</evidence>
<evidence type="ECO:0008006" key="5">
    <source>
        <dbReference type="Google" id="ProtNLM"/>
    </source>
</evidence>
<gene>
    <name evidence="3" type="ORF">JX265_004853</name>
</gene>
<evidence type="ECO:0000259" key="2">
    <source>
        <dbReference type="Pfam" id="PF13193"/>
    </source>
</evidence>
<name>A0A9Q0AR96_9PEZI</name>
<evidence type="ECO:0000313" key="3">
    <source>
        <dbReference type="EMBL" id="KAI1874645.1"/>
    </source>
</evidence>
<dbReference type="Gene3D" id="3.40.50.12780">
    <property type="entry name" value="N-terminal domain of ligase-like"/>
    <property type="match status" value="1"/>
</dbReference>
<dbReference type="InterPro" id="IPR045851">
    <property type="entry name" value="AMP-bd_C_sf"/>
</dbReference>
<accession>A0A9Q0AR96</accession>
<keyword evidence="4" id="KW-1185">Reference proteome</keyword>
<organism evidence="3 4">
    <name type="scientific">Neoarthrinium moseri</name>
    <dbReference type="NCBI Taxonomy" id="1658444"/>
    <lineage>
        <taxon>Eukaryota</taxon>
        <taxon>Fungi</taxon>
        <taxon>Dikarya</taxon>
        <taxon>Ascomycota</taxon>
        <taxon>Pezizomycotina</taxon>
        <taxon>Sordariomycetes</taxon>
        <taxon>Xylariomycetidae</taxon>
        <taxon>Amphisphaeriales</taxon>
        <taxon>Apiosporaceae</taxon>
        <taxon>Neoarthrinium</taxon>
    </lineage>
</organism>
<dbReference type="Gene3D" id="3.30.300.30">
    <property type="match status" value="1"/>
</dbReference>
<evidence type="ECO:0000313" key="4">
    <source>
        <dbReference type="Proteomes" id="UP000829685"/>
    </source>
</evidence>
<feature type="domain" description="AMP-dependent synthetase/ligase" evidence="1">
    <location>
        <begin position="32"/>
        <end position="416"/>
    </location>
</feature>